<keyword evidence="1" id="KW-0812">Transmembrane</keyword>
<feature type="transmembrane region" description="Helical" evidence="1">
    <location>
        <begin position="36"/>
        <end position="59"/>
    </location>
</feature>
<feature type="transmembrane region" description="Helical" evidence="1">
    <location>
        <begin position="12"/>
        <end position="30"/>
    </location>
</feature>
<gene>
    <name evidence="2" type="ORF">H6P80_11895</name>
</gene>
<feature type="transmembrane region" description="Helical" evidence="1">
    <location>
        <begin position="99"/>
        <end position="118"/>
    </location>
</feature>
<evidence type="ECO:0000313" key="2">
    <source>
        <dbReference type="EMBL" id="MBC2778320.1"/>
    </source>
</evidence>
<dbReference type="EMBL" id="JACJVJ010000002">
    <property type="protein sequence ID" value="MBC2778320.1"/>
    <property type="molecule type" value="Genomic_DNA"/>
</dbReference>
<dbReference type="Proteomes" id="UP000564378">
    <property type="component" value="Unassembled WGS sequence"/>
</dbReference>
<evidence type="ECO:0000256" key="1">
    <source>
        <dbReference type="SAM" id="Phobius"/>
    </source>
</evidence>
<proteinExistence type="predicted"/>
<organism evidence="2 3">
    <name type="scientific">Parasphingopyxis marina</name>
    <dbReference type="NCBI Taxonomy" id="2761622"/>
    <lineage>
        <taxon>Bacteria</taxon>
        <taxon>Pseudomonadati</taxon>
        <taxon>Pseudomonadota</taxon>
        <taxon>Alphaproteobacteria</taxon>
        <taxon>Sphingomonadales</taxon>
        <taxon>Sphingomonadaceae</taxon>
        <taxon>Parasphingopyxis</taxon>
    </lineage>
</organism>
<name>A0A842I243_9SPHN</name>
<sequence length="134" mass="13894">MSQSQEALSGTRLLAATAAAAAVVGVIYTGNQPAPLIFLLGFVFAFVFILIIGLPLYVLARATIGVSAVSAALAGLLGGKLSMLILGGPSRIFEFDTEIHSLFLGGGFLAAITFYLVMHGFRWRAVSSSSDNAA</sequence>
<accession>A0A842I243</accession>
<keyword evidence="3" id="KW-1185">Reference proteome</keyword>
<keyword evidence="1" id="KW-1133">Transmembrane helix</keyword>
<comment type="caution">
    <text evidence="2">The sequence shown here is derived from an EMBL/GenBank/DDBJ whole genome shotgun (WGS) entry which is preliminary data.</text>
</comment>
<dbReference type="RefSeq" id="WP_185801585.1">
    <property type="nucleotide sequence ID" value="NZ_JACJVJ010000002.1"/>
</dbReference>
<reference evidence="2 3" key="1">
    <citation type="submission" date="2020-08" db="EMBL/GenBank/DDBJ databases">
        <title>Draft genome sequence of Parasphingopyxis sp. GrpM-11.</title>
        <authorList>
            <person name="Oh J."/>
            <person name="Roh D.-H."/>
        </authorList>
    </citation>
    <scope>NUCLEOTIDE SEQUENCE [LARGE SCALE GENOMIC DNA]</scope>
    <source>
        <strain evidence="2 3">GrpM-11</strain>
    </source>
</reference>
<protein>
    <submittedName>
        <fullName evidence="2">Uncharacterized protein</fullName>
    </submittedName>
</protein>
<evidence type="ECO:0000313" key="3">
    <source>
        <dbReference type="Proteomes" id="UP000564378"/>
    </source>
</evidence>
<feature type="transmembrane region" description="Helical" evidence="1">
    <location>
        <begin position="66"/>
        <end position="87"/>
    </location>
</feature>
<dbReference type="AlphaFoldDB" id="A0A842I243"/>
<keyword evidence="1" id="KW-0472">Membrane</keyword>